<accession>A0ABN6HEM5</accession>
<sequence length="188" mass="20011">MQGEFGTPSIQLPDLHRWLFHADAGSRWSILVSRPDPTLLAAVCRQMNLCCDDGNTCWMAFGPADIHVIAADEATRNLLGIDTCAKCPPTGPCGRRKVIRALAARGDAILGDPLADAALENERNILRLEVCGSSGLISLRPTDQQRHLLPGTLLANLAADWLEAAGAPPRPESAQSPASAAERSDARG</sequence>
<dbReference type="Proteomes" id="UP001374893">
    <property type="component" value="Chromosome"/>
</dbReference>
<protein>
    <submittedName>
        <fullName evidence="2">Uncharacterized protein</fullName>
    </submittedName>
</protein>
<name>A0ABN6HEM5_9BACT</name>
<dbReference type="EMBL" id="AP024702">
    <property type="protein sequence ID" value="BCX50048.1"/>
    <property type="molecule type" value="Genomic_DNA"/>
</dbReference>
<feature type="region of interest" description="Disordered" evidence="1">
    <location>
        <begin position="165"/>
        <end position="188"/>
    </location>
</feature>
<dbReference type="RefSeq" id="WP_338686943.1">
    <property type="nucleotide sequence ID" value="NZ_AP024702.1"/>
</dbReference>
<feature type="compositionally biased region" description="Low complexity" evidence="1">
    <location>
        <begin position="172"/>
        <end position="181"/>
    </location>
</feature>
<proteinExistence type="predicted"/>
<gene>
    <name evidence="2" type="ORF">HAHE_39560</name>
</gene>
<organism evidence="2 3">
    <name type="scientific">Haloferula helveola</name>
    <dbReference type="NCBI Taxonomy" id="490095"/>
    <lineage>
        <taxon>Bacteria</taxon>
        <taxon>Pseudomonadati</taxon>
        <taxon>Verrucomicrobiota</taxon>
        <taxon>Verrucomicrobiia</taxon>
        <taxon>Verrucomicrobiales</taxon>
        <taxon>Verrucomicrobiaceae</taxon>
        <taxon>Haloferula</taxon>
    </lineage>
</organism>
<reference evidence="2 3" key="1">
    <citation type="submission" date="2021-06" db="EMBL/GenBank/DDBJ databases">
        <title>Complete genome of Haloferula helveola possessing various polysaccharide degrading enzymes.</title>
        <authorList>
            <person name="Takami H."/>
            <person name="Huang C."/>
            <person name="Hamasaki K."/>
        </authorList>
    </citation>
    <scope>NUCLEOTIDE SEQUENCE [LARGE SCALE GENOMIC DNA]</scope>
    <source>
        <strain evidence="2 3">CN-1</strain>
    </source>
</reference>
<keyword evidence="3" id="KW-1185">Reference proteome</keyword>
<evidence type="ECO:0000256" key="1">
    <source>
        <dbReference type="SAM" id="MobiDB-lite"/>
    </source>
</evidence>
<evidence type="ECO:0000313" key="2">
    <source>
        <dbReference type="EMBL" id="BCX50048.1"/>
    </source>
</evidence>
<evidence type="ECO:0000313" key="3">
    <source>
        <dbReference type="Proteomes" id="UP001374893"/>
    </source>
</evidence>